<proteinExistence type="predicted"/>
<name>A0A6A6SYH6_9PLEO</name>
<evidence type="ECO:0000313" key="1">
    <source>
        <dbReference type="EMBL" id="KAF2652809.1"/>
    </source>
</evidence>
<protein>
    <submittedName>
        <fullName evidence="1">Uncharacterized protein</fullName>
    </submittedName>
</protein>
<dbReference type="Proteomes" id="UP000799324">
    <property type="component" value="Unassembled WGS sequence"/>
</dbReference>
<dbReference type="EMBL" id="MU004393">
    <property type="protein sequence ID" value="KAF2652809.1"/>
    <property type="molecule type" value="Genomic_DNA"/>
</dbReference>
<dbReference type="AlphaFoldDB" id="A0A6A6SYH6"/>
<organism evidence="1 2">
    <name type="scientific">Lophiostoma macrostomum CBS 122681</name>
    <dbReference type="NCBI Taxonomy" id="1314788"/>
    <lineage>
        <taxon>Eukaryota</taxon>
        <taxon>Fungi</taxon>
        <taxon>Dikarya</taxon>
        <taxon>Ascomycota</taxon>
        <taxon>Pezizomycotina</taxon>
        <taxon>Dothideomycetes</taxon>
        <taxon>Pleosporomycetidae</taxon>
        <taxon>Pleosporales</taxon>
        <taxon>Lophiostomataceae</taxon>
        <taxon>Lophiostoma</taxon>
    </lineage>
</organism>
<accession>A0A6A6SYH6</accession>
<reference evidence="1" key="1">
    <citation type="journal article" date="2020" name="Stud. Mycol.">
        <title>101 Dothideomycetes genomes: a test case for predicting lifestyles and emergence of pathogens.</title>
        <authorList>
            <person name="Haridas S."/>
            <person name="Albert R."/>
            <person name="Binder M."/>
            <person name="Bloem J."/>
            <person name="Labutti K."/>
            <person name="Salamov A."/>
            <person name="Andreopoulos B."/>
            <person name="Baker S."/>
            <person name="Barry K."/>
            <person name="Bills G."/>
            <person name="Bluhm B."/>
            <person name="Cannon C."/>
            <person name="Castanera R."/>
            <person name="Culley D."/>
            <person name="Daum C."/>
            <person name="Ezra D."/>
            <person name="Gonzalez J."/>
            <person name="Henrissat B."/>
            <person name="Kuo A."/>
            <person name="Liang C."/>
            <person name="Lipzen A."/>
            <person name="Lutzoni F."/>
            <person name="Magnuson J."/>
            <person name="Mondo S."/>
            <person name="Nolan M."/>
            <person name="Ohm R."/>
            <person name="Pangilinan J."/>
            <person name="Park H.-J."/>
            <person name="Ramirez L."/>
            <person name="Alfaro M."/>
            <person name="Sun H."/>
            <person name="Tritt A."/>
            <person name="Yoshinaga Y."/>
            <person name="Zwiers L.-H."/>
            <person name="Turgeon B."/>
            <person name="Goodwin S."/>
            <person name="Spatafora J."/>
            <person name="Crous P."/>
            <person name="Grigoriev I."/>
        </authorList>
    </citation>
    <scope>NUCLEOTIDE SEQUENCE</scope>
    <source>
        <strain evidence="1">CBS 122681</strain>
    </source>
</reference>
<sequence>MLSCHRWASPCRLSLAPWRIYRRDAMLRVSGLSAVLIAQEARACAMLHDHILASSQPSGLMLLMLDLVLAGIPNPYSMLVHRYCDGPAHATEIDMDSETTALHAPGGYV</sequence>
<evidence type="ECO:0000313" key="2">
    <source>
        <dbReference type="Proteomes" id="UP000799324"/>
    </source>
</evidence>
<keyword evidence="2" id="KW-1185">Reference proteome</keyword>
<gene>
    <name evidence="1" type="ORF">K491DRAFT_29998</name>
</gene>